<sequence length="350" mass="39638">MMDYIVVGLGLAGAAFCETLRRNHKRFCVISDQSQTSSKVAAGLSNPVILKRFNLAWKANELVPLSKSFYEEMEEELGEKLLIDLPILRKFSSIEEQNLWFEASDKDYLNRFLYPRLIRNTNEALNAPYDFGSLQGAYRLKTEAYLNGFQKKVLSPSTFLQESFDHVSLKVMNDGVEYKGIRAKNVVFAEGYGIKHNPFFNYLPMQGSKGEYLIVESHQLQEQRAIKSSIFVIPIGKNLYLVGANYNSVDKDNIPSESTKRELLSKLERIIKCPYQVVGHIAGVRPTVKDRRPLIGTHPIYKCLHVLNGFGSHGVMIAPWAATELFASLETGASLEDEVSVARYQKLYYS</sequence>
<comment type="caution">
    <text evidence="3">The sequence shown here is derived from an EMBL/GenBank/DDBJ whole genome shotgun (WGS) entry which is preliminary data.</text>
</comment>
<dbReference type="PANTHER" id="PTHR13847">
    <property type="entry name" value="SARCOSINE DEHYDROGENASE-RELATED"/>
    <property type="match status" value="1"/>
</dbReference>
<dbReference type="InterPro" id="IPR006076">
    <property type="entry name" value="FAD-dep_OxRdtase"/>
</dbReference>
<feature type="domain" description="FAD dependent oxidoreductase" evidence="2">
    <location>
        <begin position="3"/>
        <end position="324"/>
    </location>
</feature>
<dbReference type="EMBL" id="QUSX01000001">
    <property type="protein sequence ID" value="RRQ50533.1"/>
    <property type="molecule type" value="Genomic_DNA"/>
</dbReference>
<dbReference type="SUPFAM" id="SSF51971">
    <property type="entry name" value="Nucleotide-binding domain"/>
    <property type="match status" value="1"/>
</dbReference>
<evidence type="ECO:0000313" key="3">
    <source>
        <dbReference type="EMBL" id="RRQ50533.1"/>
    </source>
</evidence>
<evidence type="ECO:0000256" key="1">
    <source>
        <dbReference type="ARBA" id="ARBA00023002"/>
    </source>
</evidence>
<protein>
    <submittedName>
        <fullName evidence="3">FAD-binding oxidoreductase</fullName>
    </submittedName>
</protein>
<reference evidence="4" key="1">
    <citation type="submission" date="2018-12" db="EMBL/GenBank/DDBJ databases">
        <title>Maribacter lutimaris sp. nov., isolated from marine sediment.</title>
        <authorList>
            <person name="Kim K.K."/>
        </authorList>
    </citation>
    <scope>NUCLEOTIDE SEQUENCE [LARGE SCALE GENOMIC DNA]</scope>
    <source>
        <strain evidence="4">PoM-212</strain>
    </source>
</reference>
<evidence type="ECO:0000313" key="4">
    <source>
        <dbReference type="Proteomes" id="UP000286990"/>
    </source>
</evidence>
<keyword evidence="4" id="KW-1185">Reference proteome</keyword>
<dbReference type="GO" id="GO:0005737">
    <property type="term" value="C:cytoplasm"/>
    <property type="evidence" value="ECO:0007669"/>
    <property type="project" value="TreeGrafter"/>
</dbReference>
<proteinExistence type="predicted"/>
<keyword evidence="1" id="KW-0560">Oxidoreductase</keyword>
<dbReference type="InterPro" id="IPR036188">
    <property type="entry name" value="FAD/NAD-bd_sf"/>
</dbReference>
<dbReference type="GO" id="GO:0016491">
    <property type="term" value="F:oxidoreductase activity"/>
    <property type="evidence" value="ECO:0007669"/>
    <property type="project" value="UniProtKB-KW"/>
</dbReference>
<dbReference type="PANTHER" id="PTHR13847:SF289">
    <property type="entry name" value="GLYCINE OXIDASE"/>
    <property type="match status" value="1"/>
</dbReference>
<dbReference type="OrthoDB" id="214253at2"/>
<accession>A0A3R8RQM6</accession>
<evidence type="ECO:0000259" key="2">
    <source>
        <dbReference type="Pfam" id="PF01266"/>
    </source>
</evidence>
<name>A0A3R8RQM6_9FLAO</name>
<dbReference type="Gene3D" id="3.30.9.10">
    <property type="entry name" value="D-Amino Acid Oxidase, subunit A, domain 2"/>
    <property type="match status" value="1"/>
</dbReference>
<dbReference type="AlphaFoldDB" id="A0A3R8RQM6"/>
<dbReference type="Pfam" id="PF01266">
    <property type="entry name" value="DAO"/>
    <property type="match status" value="1"/>
</dbReference>
<gene>
    <name evidence="3" type="ORF">DZC72_08335</name>
</gene>
<dbReference type="Proteomes" id="UP000286990">
    <property type="component" value="Unassembled WGS sequence"/>
</dbReference>
<dbReference type="Gene3D" id="3.50.50.60">
    <property type="entry name" value="FAD/NAD(P)-binding domain"/>
    <property type="match status" value="1"/>
</dbReference>
<organism evidence="3 4">
    <name type="scientific">Maribacter algicola</name>
    <dbReference type="NCBI Taxonomy" id="2498892"/>
    <lineage>
        <taxon>Bacteria</taxon>
        <taxon>Pseudomonadati</taxon>
        <taxon>Bacteroidota</taxon>
        <taxon>Flavobacteriia</taxon>
        <taxon>Flavobacteriales</taxon>
        <taxon>Flavobacteriaceae</taxon>
        <taxon>Maribacter</taxon>
    </lineage>
</organism>